<dbReference type="Proteomes" id="UP000587070">
    <property type="component" value="Unassembled WGS sequence"/>
</dbReference>
<dbReference type="SUPFAM" id="SSF53383">
    <property type="entry name" value="PLP-dependent transferases"/>
    <property type="match status" value="1"/>
</dbReference>
<dbReference type="GO" id="GO:0016212">
    <property type="term" value="F:kynurenine-oxoglutarate transaminase activity"/>
    <property type="evidence" value="ECO:0007669"/>
    <property type="project" value="TreeGrafter"/>
</dbReference>
<dbReference type="EMBL" id="JACIGE010000007">
    <property type="protein sequence ID" value="MBB4247846.1"/>
    <property type="molecule type" value="Genomic_DNA"/>
</dbReference>
<dbReference type="CDD" id="cd00609">
    <property type="entry name" value="AAT_like"/>
    <property type="match status" value="1"/>
</dbReference>
<dbReference type="InterPro" id="IPR051326">
    <property type="entry name" value="Kynurenine-oxoglutarate_AT"/>
</dbReference>
<name>A0A840G7J2_RHOTE</name>
<dbReference type="GO" id="GO:0030170">
    <property type="term" value="F:pyridoxal phosphate binding"/>
    <property type="evidence" value="ECO:0007669"/>
    <property type="project" value="InterPro"/>
</dbReference>
<sequence>MNQTSAAFSIASRPHLEKIGTTIFTVMSKLAADCGAINLAQGFPDFQAEPALFDAAHRAMLAGRNQYPPMTGMPELRRAIADKVATLYGTQLDADAEITVTAGATQAIFTAIAAFVGAGDEVIVFEPVYDSYAPAIETVGGKVVYAQLAAPDFRPDWAQVAALITPRTRLLIINSPHNPSGALLDAADLDALAALLRGSGIVVLADEVYEHMVYGGARHASVVAHRELAARSVVVSSFGKTYHITGWKIGYVLAPPALTRDFRKIHQFNVFTVNTPCQLAIAEYMQDHSRHLGLAAFYEAKRDFFRAQLAASRFELLPCRGSYFQLARYDAISDLPDDEFAIWLTREAGVAAIPLSAFYSAGNVPAARAARIVRFCFAKQEATLAAAGERLRRL</sequence>
<gene>
    <name evidence="7" type="ORF">GGD90_002231</name>
</gene>
<evidence type="ECO:0000313" key="8">
    <source>
        <dbReference type="Proteomes" id="UP000587070"/>
    </source>
</evidence>
<dbReference type="AlphaFoldDB" id="A0A840G7J2"/>
<evidence type="ECO:0000259" key="6">
    <source>
        <dbReference type="Pfam" id="PF00155"/>
    </source>
</evidence>
<accession>A0A840G7J2</accession>
<evidence type="ECO:0000256" key="5">
    <source>
        <dbReference type="ARBA" id="ARBA00022898"/>
    </source>
</evidence>
<organism evidence="7 8">
    <name type="scientific">Rhodocyclus tenuis</name>
    <name type="common">Rhodospirillum tenue</name>
    <dbReference type="NCBI Taxonomy" id="1066"/>
    <lineage>
        <taxon>Bacteria</taxon>
        <taxon>Pseudomonadati</taxon>
        <taxon>Pseudomonadota</taxon>
        <taxon>Betaproteobacteria</taxon>
        <taxon>Rhodocyclales</taxon>
        <taxon>Rhodocyclaceae</taxon>
        <taxon>Rhodocyclus</taxon>
    </lineage>
</organism>
<dbReference type="Gene3D" id="3.40.640.10">
    <property type="entry name" value="Type I PLP-dependent aspartate aminotransferase-like (Major domain)"/>
    <property type="match status" value="1"/>
</dbReference>
<dbReference type="RefSeq" id="WP_153116807.1">
    <property type="nucleotide sequence ID" value="NZ_JACIGE010000007.1"/>
</dbReference>
<comment type="cofactor">
    <cofactor evidence="1">
        <name>pyridoxal 5'-phosphate</name>
        <dbReference type="ChEBI" id="CHEBI:597326"/>
    </cofactor>
</comment>
<keyword evidence="5" id="KW-0663">Pyridoxal phosphate</keyword>
<comment type="caution">
    <text evidence="7">The sequence shown here is derived from an EMBL/GenBank/DDBJ whole genome shotgun (WGS) entry which is preliminary data.</text>
</comment>
<protein>
    <submittedName>
        <fullName evidence="7">Methionine aminotransferase</fullName>
        <ecNumber evidence="7">2.6.1.-</ecNumber>
    </submittedName>
</protein>
<feature type="domain" description="Aminotransferase class I/classII large" evidence="6">
    <location>
        <begin position="37"/>
        <end position="389"/>
    </location>
</feature>
<dbReference type="PANTHER" id="PTHR43807">
    <property type="entry name" value="FI04487P"/>
    <property type="match status" value="1"/>
</dbReference>
<dbReference type="PANTHER" id="PTHR43807:SF20">
    <property type="entry name" value="FI04487P"/>
    <property type="match status" value="1"/>
</dbReference>
<dbReference type="FunFam" id="3.40.640.10:FF:000033">
    <property type="entry name" value="Aspartate aminotransferase"/>
    <property type="match status" value="1"/>
</dbReference>
<dbReference type="EC" id="2.6.1.-" evidence="7"/>
<proteinExistence type="inferred from homology"/>
<dbReference type="InterPro" id="IPR015421">
    <property type="entry name" value="PyrdxlP-dep_Trfase_major"/>
</dbReference>
<keyword evidence="3 7" id="KW-0032">Aminotransferase</keyword>
<dbReference type="OrthoDB" id="9763453at2"/>
<dbReference type="NCBIfam" id="NF006569">
    <property type="entry name" value="PRK09082.1"/>
    <property type="match status" value="1"/>
</dbReference>
<evidence type="ECO:0000256" key="3">
    <source>
        <dbReference type="ARBA" id="ARBA00022576"/>
    </source>
</evidence>
<dbReference type="InterPro" id="IPR004839">
    <property type="entry name" value="Aminotransferase_I/II_large"/>
</dbReference>
<evidence type="ECO:0000256" key="4">
    <source>
        <dbReference type="ARBA" id="ARBA00022679"/>
    </source>
</evidence>
<dbReference type="Gene3D" id="3.90.1150.10">
    <property type="entry name" value="Aspartate Aminotransferase, domain 1"/>
    <property type="match status" value="1"/>
</dbReference>
<dbReference type="Pfam" id="PF00155">
    <property type="entry name" value="Aminotran_1_2"/>
    <property type="match status" value="1"/>
</dbReference>
<evidence type="ECO:0000256" key="2">
    <source>
        <dbReference type="ARBA" id="ARBA00007441"/>
    </source>
</evidence>
<dbReference type="GO" id="GO:0005737">
    <property type="term" value="C:cytoplasm"/>
    <property type="evidence" value="ECO:0007669"/>
    <property type="project" value="TreeGrafter"/>
</dbReference>
<comment type="similarity">
    <text evidence="2">Belongs to the class-I pyridoxal-phosphate-dependent aminotransferase family.</text>
</comment>
<keyword evidence="8" id="KW-1185">Reference proteome</keyword>
<keyword evidence="4 7" id="KW-0808">Transferase</keyword>
<dbReference type="InterPro" id="IPR015422">
    <property type="entry name" value="PyrdxlP-dep_Trfase_small"/>
</dbReference>
<dbReference type="InterPro" id="IPR015424">
    <property type="entry name" value="PyrdxlP-dep_Trfase"/>
</dbReference>
<reference evidence="7 8" key="1">
    <citation type="submission" date="2020-08" db="EMBL/GenBank/DDBJ databases">
        <title>Genome sequencing of Purple Non-Sulfur Bacteria from various extreme environments.</title>
        <authorList>
            <person name="Mayer M."/>
        </authorList>
    </citation>
    <scope>NUCLEOTIDE SEQUENCE [LARGE SCALE GENOMIC DNA]</scope>
    <source>
        <strain evidence="7 8">2761</strain>
    </source>
</reference>
<evidence type="ECO:0000313" key="7">
    <source>
        <dbReference type="EMBL" id="MBB4247846.1"/>
    </source>
</evidence>
<evidence type="ECO:0000256" key="1">
    <source>
        <dbReference type="ARBA" id="ARBA00001933"/>
    </source>
</evidence>